<reference evidence="2" key="2">
    <citation type="submission" date="2015-01" db="EMBL/GenBank/DDBJ databases">
        <title>Evolutionary Origins and Diversification of the Mycorrhizal Mutualists.</title>
        <authorList>
            <consortium name="DOE Joint Genome Institute"/>
            <consortium name="Mycorrhizal Genomics Consortium"/>
            <person name="Kohler A."/>
            <person name="Kuo A."/>
            <person name="Nagy L.G."/>
            <person name="Floudas D."/>
            <person name="Copeland A."/>
            <person name="Barry K.W."/>
            <person name="Cichocki N."/>
            <person name="Veneault-Fourrey C."/>
            <person name="LaButti K."/>
            <person name="Lindquist E.A."/>
            <person name="Lipzen A."/>
            <person name="Lundell T."/>
            <person name="Morin E."/>
            <person name="Murat C."/>
            <person name="Riley R."/>
            <person name="Ohm R."/>
            <person name="Sun H."/>
            <person name="Tunlid A."/>
            <person name="Henrissat B."/>
            <person name="Grigoriev I.V."/>
            <person name="Hibbett D.S."/>
            <person name="Martin F."/>
        </authorList>
    </citation>
    <scope>NUCLEOTIDE SEQUENCE [LARGE SCALE GENOMIC DNA]</scope>
    <source>
        <strain evidence="2">LaAM-08-1</strain>
    </source>
</reference>
<organism evidence="1 2">
    <name type="scientific">Laccaria amethystina LaAM-08-1</name>
    <dbReference type="NCBI Taxonomy" id="1095629"/>
    <lineage>
        <taxon>Eukaryota</taxon>
        <taxon>Fungi</taxon>
        <taxon>Dikarya</taxon>
        <taxon>Basidiomycota</taxon>
        <taxon>Agaricomycotina</taxon>
        <taxon>Agaricomycetes</taxon>
        <taxon>Agaricomycetidae</taxon>
        <taxon>Agaricales</taxon>
        <taxon>Agaricineae</taxon>
        <taxon>Hydnangiaceae</taxon>
        <taxon>Laccaria</taxon>
    </lineage>
</organism>
<reference evidence="1 2" key="1">
    <citation type="submission" date="2014-04" db="EMBL/GenBank/DDBJ databases">
        <authorList>
            <consortium name="DOE Joint Genome Institute"/>
            <person name="Kuo A."/>
            <person name="Kohler A."/>
            <person name="Nagy L.G."/>
            <person name="Floudas D."/>
            <person name="Copeland A."/>
            <person name="Barry K.W."/>
            <person name="Cichocki N."/>
            <person name="Veneault-Fourrey C."/>
            <person name="LaButti K."/>
            <person name="Lindquist E.A."/>
            <person name="Lipzen A."/>
            <person name="Lundell T."/>
            <person name="Morin E."/>
            <person name="Murat C."/>
            <person name="Sun H."/>
            <person name="Tunlid A."/>
            <person name="Henrissat B."/>
            <person name="Grigoriev I.V."/>
            <person name="Hibbett D.S."/>
            <person name="Martin F."/>
            <person name="Nordberg H.P."/>
            <person name="Cantor M.N."/>
            <person name="Hua S.X."/>
        </authorList>
    </citation>
    <scope>NUCLEOTIDE SEQUENCE [LARGE SCALE GENOMIC DNA]</scope>
    <source>
        <strain evidence="1 2">LaAM-08-1</strain>
    </source>
</reference>
<accession>A0A0C9XUI1</accession>
<dbReference type="OrthoDB" id="10286536at2759"/>
<dbReference type="Proteomes" id="UP000054477">
    <property type="component" value="Unassembled WGS sequence"/>
</dbReference>
<evidence type="ECO:0000313" key="2">
    <source>
        <dbReference type="Proteomes" id="UP000054477"/>
    </source>
</evidence>
<protein>
    <submittedName>
        <fullName evidence="1">Uncharacterized protein</fullName>
    </submittedName>
</protein>
<keyword evidence="2" id="KW-1185">Reference proteome</keyword>
<evidence type="ECO:0000313" key="1">
    <source>
        <dbReference type="EMBL" id="KIK08656.1"/>
    </source>
</evidence>
<gene>
    <name evidence="1" type="ORF">K443DRAFT_128122</name>
</gene>
<dbReference type="EMBL" id="KN838541">
    <property type="protein sequence ID" value="KIK08656.1"/>
    <property type="molecule type" value="Genomic_DNA"/>
</dbReference>
<dbReference type="AlphaFoldDB" id="A0A0C9XUI1"/>
<dbReference type="HOGENOM" id="CLU_2133933_0_0_1"/>
<sequence length="114" mass="12767">MCKWRQVTNTYSCGHKYNLQDQMVWTPTPGLKREVYPVDYRSNARIGTANSAQHIHQTVDRRIASIPAGNSTFSKSTAEFATDEGVGVASRQFPEQYQRTLAELCPGCGEAARR</sequence>
<proteinExistence type="predicted"/>
<name>A0A0C9XUI1_9AGAR</name>